<dbReference type="InterPro" id="IPR050072">
    <property type="entry name" value="Peptidase_M20A"/>
</dbReference>
<keyword evidence="3" id="KW-1185">Reference proteome</keyword>
<sequence>MATSDNPWAPFARTAEIADRLTRFGSVTGTAGEADITGLIVEILSEIPYFRDNPDDIAVIDSHPVAGGAKMAKSVVALVRGTGRQASRQTKVKTLALAGHFDVVSIENYHDLKHLAFSPDQLRDALIRDLSGKATPSEAEKLALRDFQSGDFIPGRGLLDMKSGDAAGIAFLEHFSQQSERQGNVVLFLTPDEERNSCGMRSLRNALPELTRRWNIEIVGGVNLDASSDPANGEIGRAIFHGSVGKLLPFALVAGLPTHVGYPFDGISAHAMASEIMGAIEANSDLCDSGAHETAPPPVCLEARDLRDNYEVTTPEHVWMAFNWLVMGKSCADLMTDFTDIVTTAGNRALERFEQNAKSYAKANQQDAPAPMPPLRVLTVAQLRDMAFAAGGADALERIDAVSTASAAEGNPLNRSRKLVRAMLDEAHLRGPAVVVGVAGLHYPPVHVDPAKEADRVFLDAIDRARSTIEARHETEICHRGYFMGISDMSFFGHAPDVGNTEIIAANTPIAELVDHPVEDALRYPVVNIGPWGREYHQRHERLYAPYAYGVLPDFLAEIASEFLGSADTSDR</sequence>
<comment type="caution">
    <text evidence="2">The sequence shown here is derived from an EMBL/GenBank/DDBJ whole genome shotgun (WGS) entry which is preliminary data.</text>
</comment>
<dbReference type="PANTHER" id="PTHR43808:SF27">
    <property type="entry name" value="PROTEIN ROCB"/>
    <property type="match status" value="1"/>
</dbReference>
<dbReference type="Pfam" id="PF01546">
    <property type="entry name" value="Peptidase_M20"/>
    <property type="match status" value="1"/>
</dbReference>
<reference evidence="2 3" key="1">
    <citation type="submission" date="2017-09" db="EMBL/GenBank/DDBJ databases">
        <title>Biodiversity and function of Thalassospira species in the particle-attached aromatic-hydrocarbon-degrading consortia from the surface seawater of the China South Sea.</title>
        <authorList>
            <person name="Dong C."/>
            <person name="Lai Q."/>
            <person name="Shao Z."/>
        </authorList>
    </citation>
    <scope>NUCLEOTIDE SEQUENCE [LARGE SCALE GENOMIC DNA]</scope>
    <source>
        <strain evidence="2 3">139Z-12</strain>
    </source>
</reference>
<evidence type="ECO:0000313" key="2">
    <source>
        <dbReference type="EMBL" id="PKR58295.1"/>
    </source>
</evidence>
<dbReference type="PIRSF" id="PIRSF010386">
    <property type="entry name" value="RocB"/>
    <property type="match status" value="1"/>
</dbReference>
<dbReference type="PANTHER" id="PTHR43808">
    <property type="entry name" value="ACETYLORNITHINE DEACETYLASE"/>
    <property type="match status" value="1"/>
</dbReference>
<evidence type="ECO:0000313" key="3">
    <source>
        <dbReference type="Proteomes" id="UP000233332"/>
    </source>
</evidence>
<dbReference type="EMBL" id="NXGX01000004">
    <property type="protein sequence ID" value="PKR58295.1"/>
    <property type="molecule type" value="Genomic_DNA"/>
</dbReference>
<dbReference type="GO" id="GO:0016787">
    <property type="term" value="F:hydrolase activity"/>
    <property type="evidence" value="ECO:0007669"/>
    <property type="project" value="InterPro"/>
</dbReference>
<evidence type="ECO:0000256" key="1">
    <source>
        <dbReference type="ARBA" id="ARBA00022801"/>
    </source>
</evidence>
<proteinExistence type="predicted"/>
<dbReference type="SUPFAM" id="SSF53187">
    <property type="entry name" value="Zn-dependent exopeptidases"/>
    <property type="match status" value="1"/>
</dbReference>
<gene>
    <name evidence="2" type="ORF">COO92_11130</name>
</gene>
<organism evidence="2 3">
    <name type="scientific">Thalassospira lohafexi</name>
    <dbReference type="NCBI Taxonomy" id="744227"/>
    <lineage>
        <taxon>Bacteria</taxon>
        <taxon>Pseudomonadati</taxon>
        <taxon>Pseudomonadota</taxon>
        <taxon>Alphaproteobacteria</taxon>
        <taxon>Rhodospirillales</taxon>
        <taxon>Thalassospiraceae</taxon>
        <taxon>Thalassospira</taxon>
    </lineage>
</organism>
<accession>A0A2N3L653</accession>
<keyword evidence="1" id="KW-0378">Hydrolase</keyword>
<name>A0A2N3L653_9PROT</name>
<dbReference type="RefSeq" id="WP_101302118.1">
    <property type="nucleotide sequence ID" value="NZ_NXGX01000004.1"/>
</dbReference>
<dbReference type="InterPro" id="IPR002933">
    <property type="entry name" value="Peptidase_M20"/>
</dbReference>
<dbReference type="AlphaFoldDB" id="A0A2N3L653"/>
<protein>
    <submittedName>
        <fullName evidence="2">Peptidase M20</fullName>
    </submittedName>
</protein>
<dbReference type="Proteomes" id="UP000233332">
    <property type="component" value="Unassembled WGS sequence"/>
</dbReference>
<dbReference type="InterPro" id="IPR012166">
    <property type="entry name" value="Uncharacterised_RocB"/>
</dbReference>
<dbReference type="Gene3D" id="3.40.630.10">
    <property type="entry name" value="Zn peptidases"/>
    <property type="match status" value="1"/>
</dbReference>